<protein>
    <submittedName>
        <fullName evidence="2">CcoQ/FixQ family Cbb3-type cytochrome c oxidase assembly chaperone</fullName>
    </submittedName>
</protein>
<evidence type="ECO:0000313" key="2">
    <source>
        <dbReference type="EMBL" id="PZF71342.1"/>
    </source>
</evidence>
<keyword evidence="1" id="KW-0472">Membrane</keyword>
<keyword evidence="3" id="KW-1185">Reference proteome</keyword>
<dbReference type="AlphaFoldDB" id="A0A2W2ACJ4"/>
<organism evidence="2 3">
    <name type="scientific">Taibaiella soli</name>
    <dbReference type="NCBI Taxonomy" id="1649169"/>
    <lineage>
        <taxon>Bacteria</taxon>
        <taxon>Pseudomonadati</taxon>
        <taxon>Bacteroidota</taxon>
        <taxon>Chitinophagia</taxon>
        <taxon>Chitinophagales</taxon>
        <taxon>Chitinophagaceae</taxon>
        <taxon>Taibaiella</taxon>
    </lineage>
</organism>
<keyword evidence="1" id="KW-1133">Transmembrane helix</keyword>
<evidence type="ECO:0000313" key="3">
    <source>
        <dbReference type="Proteomes" id="UP000248745"/>
    </source>
</evidence>
<proteinExistence type="predicted"/>
<dbReference type="EMBL" id="QKTW01000025">
    <property type="protein sequence ID" value="PZF71342.1"/>
    <property type="molecule type" value="Genomic_DNA"/>
</dbReference>
<dbReference type="Proteomes" id="UP000248745">
    <property type="component" value="Unassembled WGS sequence"/>
</dbReference>
<accession>A0A2W2ACJ4</accession>
<gene>
    <name evidence="2" type="ORF">DN068_18795</name>
</gene>
<keyword evidence="1" id="KW-0812">Transmembrane</keyword>
<evidence type="ECO:0000256" key="1">
    <source>
        <dbReference type="SAM" id="Phobius"/>
    </source>
</evidence>
<reference evidence="2 3" key="1">
    <citation type="submission" date="2018-06" db="EMBL/GenBank/DDBJ databases">
        <title>Mucibacter soli gen. nov., sp. nov., a new member of the family Chitinophagaceae producing mucin.</title>
        <authorList>
            <person name="Kim M.-K."/>
            <person name="Park S."/>
            <person name="Kim T.-S."/>
            <person name="Joung Y."/>
            <person name="Han J.-H."/>
            <person name="Kim S.B."/>
        </authorList>
    </citation>
    <scope>NUCLEOTIDE SEQUENCE [LARGE SCALE GENOMIC DNA]</scope>
    <source>
        <strain evidence="2 3">R1-15</strain>
    </source>
</reference>
<dbReference type="RefSeq" id="WP_111000487.1">
    <property type="nucleotide sequence ID" value="NZ_QKTW01000025.1"/>
</dbReference>
<sequence length="57" mass="6840">MKFINYLESITGVGIYPLTSLLIFFLFFTVLLLWVFRADKKYIRNLKQIPFPDHDDQ</sequence>
<comment type="caution">
    <text evidence="2">The sequence shown here is derived from an EMBL/GenBank/DDBJ whole genome shotgun (WGS) entry which is preliminary data.</text>
</comment>
<name>A0A2W2ACJ4_9BACT</name>
<feature type="transmembrane region" description="Helical" evidence="1">
    <location>
        <begin position="15"/>
        <end position="36"/>
    </location>
</feature>